<dbReference type="AlphaFoldDB" id="A0A7L6N488"/>
<dbReference type="KEGG" id="tbk:HF295_03905"/>
<keyword evidence="3" id="KW-1185">Reference proteome</keyword>
<dbReference type="CDD" id="cd06133">
    <property type="entry name" value="ERI-1_3'hExo_like"/>
    <property type="match status" value="1"/>
</dbReference>
<dbReference type="GO" id="GO:0000175">
    <property type="term" value="F:3'-5'-RNA exonuclease activity"/>
    <property type="evidence" value="ECO:0007669"/>
    <property type="project" value="InterPro"/>
</dbReference>
<evidence type="ECO:0000313" key="2">
    <source>
        <dbReference type="EMBL" id="QLY40048.1"/>
    </source>
</evidence>
<name>A0A7L6N488_9MOLU</name>
<sequence length="290" mass="34952">MIETVYGKIVKVNEDKRLIAIMQHKKLAYFYMSKGMFRQFLDYFHKDIYVFLKVKKETRIYKDFIVQNVVSIDKVLSPRGNQPTVFYDISMIKTEIKKLINQERYRLFIDFEMSMPPYQNYNKFISEIIQVGFVLTDARGKEIQRYNAFVKPKLFPKLSKRTLKFLDLSQDDVDHGTKFEDLYQILYNINQEYQPIIYVWGKNDKSELSKLNRIHDLDDFINDMQFVDLLSLHKTYFRLKNDLGLFNAYNMYAKEDLNQQRHDALEDAMVTKDVFYWFKDVCNHKMKVEI</sequence>
<dbReference type="SMART" id="SM00479">
    <property type="entry name" value="EXOIII"/>
    <property type="match status" value="1"/>
</dbReference>
<organism evidence="2 3">
    <name type="scientific">Hujiaoplasma nucleasis</name>
    <dbReference type="NCBI Taxonomy" id="2725268"/>
    <lineage>
        <taxon>Bacteria</taxon>
        <taxon>Bacillati</taxon>
        <taxon>Mycoplasmatota</taxon>
        <taxon>Mollicutes</taxon>
        <taxon>Candidatus Izemoplasmatales</taxon>
        <taxon>Hujiaoplasmataceae</taxon>
        <taxon>Hujiaoplasma</taxon>
    </lineage>
</organism>
<evidence type="ECO:0000313" key="3">
    <source>
        <dbReference type="Proteomes" id="UP000512167"/>
    </source>
</evidence>
<dbReference type="Proteomes" id="UP000512167">
    <property type="component" value="Chromosome"/>
</dbReference>
<evidence type="ECO:0000259" key="1">
    <source>
        <dbReference type="SMART" id="SM00479"/>
    </source>
</evidence>
<dbReference type="InterPro" id="IPR036397">
    <property type="entry name" value="RNaseH_sf"/>
</dbReference>
<dbReference type="Pfam" id="PF00929">
    <property type="entry name" value="RNase_T"/>
    <property type="match status" value="1"/>
</dbReference>
<dbReference type="InterPro" id="IPR047201">
    <property type="entry name" value="ERI-1_3'hExo-like"/>
</dbReference>
<dbReference type="InterPro" id="IPR013520">
    <property type="entry name" value="Ribonucl_H"/>
</dbReference>
<dbReference type="SUPFAM" id="SSF53098">
    <property type="entry name" value="Ribonuclease H-like"/>
    <property type="match status" value="1"/>
</dbReference>
<accession>A0A7L6N488</accession>
<dbReference type="EMBL" id="CP051151">
    <property type="protein sequence ID" value="QLY40048.1"/>
    <property type="molecule type" value="Genomic_DNA"/>
</dbReference>
<proteinExistence type="predicted"/>
<dbReference type="Gene3D" id="3.30.420.10">
    <property type="entry name" value="Ribonuclease H-like superfamily/Ribonuclease H"/>
    <property type="match status" value="1"/>
</dbReference>
<gene>
    <name evidence="2" type="ORF">HF295_03905</name>
</gene>
<protein>
    <recommendedName>
        <fullName evidence="1">Exonuclease domain-containing protein</fullName>
    </recommendedName>
</protein>
<dbReference type="InterPro" id="IPR012337">
    <property type="entry name" value="RNaseH-like_sf"/>
</dbReference>
<reference evidence="2 3" key="1">
    <citation type="submission" date="2020-04" db="EMBL/GenBank/DDBJ databases">
        <authorList>
            <person name="Zheng R.K."/>
            <person name="Sun C.M."/>
        </authorList>
    </citation>
    <scope>NUCLEOTIDE SEQUENCE [LARGE SCALE GENOMIC DNA]</scope>
    <source>
        <strain evidence="3">zrk29</strain>
    </source>
</reference>
<dbReference type="RefSeq" id="WP_312032544.1">
    <property type="nucleotide sequence ID" value="NZ_CP051151.1"/>
</dbReference>
<feature type="domain" description="Exonuclease" evidence="1">
    <location>
        <begin position="105"/>
        <end position="287"/>
    </location>
</feature>
<dbReference type="GO" id="GO:0003676">
    <property type="term" value="F:nucleic acid binding"/>
    <property type="evidence" value="ECO:0007669"/>
    <property type="project" value="InterPro"/>
</dbReference>